<dbReference type="InterPro" id="IPR036397">
    <property type="entry name" value="RNaseH_sf"/>
</dbReference>
<dbReference type="Proteomes" id="UP000288805">
    <property type="component" value="Unassembled WGS sequence"/>
</dbReference>
<dbReference type="InterPro" id="IPR025724">
    <property type="entry name" value="GAG-pre-integrase_dom"/>
</dbReference>
<dbReference type="Pfam" id="PF00665">
    <property type="entry name" value="rve"/>
    <property type="match status" value="1"/>
</dbReference>
<dbReference type="GO" id="GO:0015074">
    <property type="term" value="P:DNA integration"/>
    <property type="evidence" value="ECO:0007669"/>
    <property type="project" value="InterPro"/>
</dbReference>
<accession>A0A438INR3</accession>
<comment type="caution">
    <text evidence="2">The sequence shown here is derived from an EMBL/GenBank/DDBJ whole genome shotgun (WGS) entry which is preliminary data.</text>
</comment>
<evidence type="ECO:0000313" key="3">
    <source>
        <dbReference type="Proteomes" id="UP000288805"/>
    </source>
</evidence>
<dbReference type="PROSITE" id="PS50994">
    <property type="entry name" value="INTEGRASE"/>
    <property type="match status" value="1"/>
</dbReference>
<dbReference type="PANTHER" id="PTHR42648">
    <property type="entry name" value="TRANSPOSASE, PUTATIVE-RELATED"/>
    <property type="match status" value="1"/>
</dbReference>
<evidence type="ECO:0000259" key="1">
    <source>
        <dbReference type="PROSITE" id="PS50994"/>
    </source>
</evidence>
<evidence type="ECO:0000313" key="2">
    <source>
        <dbReference type="EMBL" id="RVW98368.1"/>
    </source>
</evidence>
<dbReference type="Gene3D" id="3.30.420.10">
    <property type="entry name" value="Ribonuclease H-like superfamily/Ribonuclease H"/>
    <property type="match status" value="1"/>
</dbReference>
<reference evidence="2 3" key="1">
    <citation type="journal article" date="2018" name="PLoS Genet.">
        <title>Population sequencing reveals clonal diversity and ancestral inbreeding in the grapevine cultivar Chardonnay.</title>
        <authorList>
            <person name="Roach M.J."/>
            <person name="Johnson D.L."/>
            <person name="Bohlmann J."/>
            <person name="van Vuuren H.J."/>
            <person name="Jones S.J."/>
            <person name="Pretorius I.S."/>
            <person name="Schmidt S.A."/>
            <person name="Borneman A.R."/>
        </authorList>
    </citation>
    <scope>NUCLEOTIDE SEQUENCE [LARGE SCALE GENOMIC DNA]</scope>
    <source>
        <strain evidence="3">cv. Chardonnay</strain>
        <tissue evidence="2">Leaf</tissue>
    </source>
</reference>
<dbReference type="AlphaFoldDB" id="A0A438INR3"/>
<sequence>MKGPKVGQLFPLQFSIPSALSLACSTVSNQSEVWHKRLGHPNSLILHHLFKHGFLGNKDQFSAHGLSIDCTSCKLGKTKILPFPMHGSHATKCFNVIHSDVWGITPVALHARYKYFVTFIDDYSHFTWVYFLRSKVEVLQVFQTFVAYLETQFSTCLEVLRSDNGGEYISHAFQAFLQQKGIISQRSCPYTSQQNVMVECKNRHLLDVVPTLLLKSSVPSKFWVEALSTAVYLIIHLPSQILDLESPYYHLFGSQPSFQDLHTFGCVYFVHLPSPEHHKLAAQSVQCAFLGYSVSQKDFVYFYTMADRILISRYPIFFENQYFFQSHIDPNSDLVMLPNFDDVSRPIEHFKPGVVYQRQQPPLLSLPLPDLDLASGPEVSAPRWSSQPSHPSKRYGFLHTSLNATLAQINVLNSYSQATAQACWVKAMDEELQALQENHTWDIVSCPSGVKPIGCI</sequence>
<protein>
    <submittedName>
        <fullName evidence="2">Retrovirus-related Pol polyprotein from transposon TNT 1-94</fullName>
    </submittedName>
</protein>
<dbReference type="SUPFAM" id="SSF53098">
    <property type="entry name" value="Ribonuclease H-like"/>
    <property type="match status" value="1"/>
</dbReference>
<dbReference type="EMBL" id="QGNW01000094">
    <property type="protein sequence ID" value="RVW98368.1"/>
    <property type="molecule type" value="Genomic_DNA"/>
</dbReference>
<dbReference type="InterPro" id="IPR057670">
    <property type="entry name" value="SH3_retrovirus"/>
</dbReference>
<dbReference type="InterPro" id="IPR039537">
    <property type="entry name" value="Retrotran_Ty1/copia-like"/>
</dbReference>
<dbReference type="InterPro" id="IPR001584">
    <property type="entry name" value="Integrase_cat-core"/>
</dbReference>
<dbReference type="PROSITE" id="PS51257">
    <property type="entry name" value="PROKAR_LIPOPROTEIN"/>
    <property type="match status" value="1"/>
</dbReference>
<dbReference type="Pfam" id="PF13976">
    <property type="entry name" value="gag_pre-integrs"/>
    <property type="match status" value="1"/>
</dbReference>
<organism evidence="2 3">
    <name type="scientific">Vitis vinifera</name>
    <name type="common">Grape</name>
    <dbReference type="NCBI Taxonomy" id="29760"/>
    <lineage>
        <taxon>Eukaryota</taxon>
        <taxon>Viridiplantae</taxon>
        <taxon>Streptophyta</taxon>
        <taxon>Embryophyta</taxon>
        <taxon>Tracheophyta</taxon>
        <taxon>Spermatophyta</taxon>
        <taxon>Magnoliopsida</taxon>
        <taxon>eudicotyledons</taxon>
        <taxon>Gunneridae</taxon>
        <taxon>Pentapetalae</taxon>
        <taxon>rosids</taxon>
        <taxon>Vitales</taxon>
        <taxon>Vitaceae</taxon>
        <taxon>Viteae</taxon>
        <taxon>Vitis</taxon>
    </lineage>
</organism>
<dbReference type="GO" id="GO:0003676">
    <property type="term" value="F:nucleic acid binding"/>
    <property type="evidence" value="ECO:0007669"/>
    <property type="project" value="InterPro"/>
</dbReference>
<proteinExistence type="predicted"/>
<feature type="domain" description="Integrase catalytic" evidence="1">
    <location>
        <begin position="80"/>
        <end position="255"/>
    </location>
</feature>
<dbReference type="PANTHER" id="PTHR42648:SF26">
    <property type="entry name" value="INTEGRASE CATALYTIC DOMAIN-CONTAINING PROTEIN"/>
    <property type="match status" value="1"/>
</dbReference>
<name>A0A438INR3_VITVI</name>
<gene>
    <name evidence="2" type="primary">POLX_665</name>
    <name evidence="2" type="ORF">CK203_034258</name>
</gene>
<dbReference type="InterPro" id="IPR012337">
    <property type="entry name" value="RNaseH-like_sf"/>
</dbReference>
<dbReference type="Pfam" id="PF25597">
    <property type="entry name" value="SH3_retrovirus"/>
    <property type="match status" value="1"/>
</dbReference>